<dbReference type="Proteomes" id="UP001525890">
    <property type="component" value="Unassembled WGS sequence"/>
</dbReference>
<sequence>MEQYYHANEFILDCLNSDCYVSREVREEIEETLLLPIAEIEKRKIEKRQSP</sequence>
<proteinExistence type="predicted"/>
<keyword evidence="3" id="KW-1185">Reference proteome</keyword>
<feature type="domain" description="NACHT conflict system C-terminal helical" evidence="1">
    <location>
        <begin position="1"/>
        <end position="36"/>
    </location>
</feature>
<evidence type="ECO:0000313" key="2">
    <source>
        <dbReference type="EMBL" id="MCT7964973.1"/>
    </source>
</evidence>
<dbReference type="Pfam" id="PF22727">
    <property type="entry name" value="NCH2"/>
    <property type="match status" value="1"/>
</dbReference>
<dbReference type="RefSeq" id="WP_368004720.1">
    <property type="nucleotide sequence ID" value="NZ_JAMXFF010000001.1"/>
</dbReference>
<dbReference type="InterPro" id="IPR054501">
    <property type="entry name" value="NCH2"/>
</dbReference>
<dbReference type="EMBL" id="JAMXFF010000001">
    <property type="protein sequence ID" value="MCT7964973.1"/>
    <property type="molecule type" value="Genomic_DNA"/>
</dbReference>
<protein>
    <recommendedName>
        <fullName evidence="1">NACHT conflict system C-terminal helical domain-containing protein</fullName>
    </recommendedName>
</protein>
<evidence type="ECO:0000313" key="3">
    <source>
        <dbReference type="Proteomes" id="UP001525890"/>
    </source>
</evidence>
<gene>
    <name evidence="2" type="ORF">NG799_01330</name>
</gene>
<comment type="caution">
    <text evidence="2">The sequence shown here is derived from an EMBL/GenBank/DDBJ whole genome shotgun (WGS) entry which is preliminary data.</text>
</comment>
<accession>A0ABT2MJS2</accession>
<evidence type="ECO:0000259" key="1">
    <source>
        <dbReference type="Pfam" id="PF22727"/>
    </source>
</evidence>
<organism evidence="2 3">
    <name type="scientific">Laspinema palackyanum D2a</name>
    <dbReference type="NCBI Taxonomy" id="2953684"/>
    <lineage>
        <taxon>Bacteria</taxon>
        <taxon>Bacillati</taxon>
        <taxon>Cyanobacteriota</taxon>
        <taxon>Cyanophyceae</taxon>
        <taxon>Oscillatoriophycideae</taxon>
        <taxon>Oscillatoriales</taxon>
        <taxon>Laspinemataceae</taxon>
        <taxon>Laspinema</taxon>
        <taxon>Laspinema palackyanum</taxon>
    </lineage>
</organism>
<name>A0ABT2MJS2_9CYAN</name>
<reference evidence="2 3" key="1">
    <citation type="journal article" date="2022" name="Front. Microbiol.">
        <title>High genomic differentiation and limited gene flow indicate recent cryptic speciation within the genus Laspinema (cyanobacteria).</title>
        <authorList>
            <person name="Stanojkovic A."/>
            <person name="Skoupy S."/>
            <person name="Skaloud P."/>
            <person name="Dvorak P."/>
        </authorList>
    </citation>
    <scope>NUCLEOTIDE SEQUENCE [LARGE SCALE GENOMIC DNA]</scope>
    <source>
        <strain evidence="2 3">D2a</strain>
    </source>
</reference>